<comment type="similarity">
    <text evidence="3">Belongs to the FMN-dependent alpha-hydroxy acid dehydrogenase family.</text>
</comment>
<evidence type="ECO:0000256" key="4">
    <source>
        <dbReference type="PIRSR" id="PIRSR000138-1"/>
    </source>
</evidence>
<evidence type="ECO:0000256" key="2">
    <source>
        <dbReference type="ARBA" id="ARBA00023002"/>
    </source>
</evidence>
<feature type="domain" description="FMN hydroxy acid dehydrogenase" evidence="6">
    <location>
        <begin position="65"/>
        <end position="403"/>
    </location>
</feature>
<sequence length="407" mass="45270">MLRSSMYMCPGLRDNTYLPYTDSPIAMKLILILLSTQVLAARPFLEEPDTGLESIFGDVQLGSLPDLKSIVGLPDFQWAARNYLPLSNFTYYRNAAGGEWSYRNNLEVFSRYSLRPRFMRDVTKTNRTMQTSILGYNFSAPFFISPTARAGFGHPDAELNYVRAAADQDILYIPSLRATLSIEEIAAAKSPNQTTFQQLYLPKSGRLSDELLKQIEGSGAKAIVLTVDSPANGDRQRAFREQGNIPEAEYRYLTWDTYNEIVSRTDLPVVLKGISSVADAREAVKHNVPAIFLSNHGGRQLDTAPSALEVALEIHEEAPEIFEQLEVYADGGVRYGTDVIKLLALGVKAVGLGRPFAYANVYGFEGVKKAIEIMKREIAVDAANLGVVDLQNVDESLVNWKPNNWNQ</sequence>
<feature type="binding site" evidence="5">
    <location>
        <position position="272"/>
    </location>
    <ligand>
        <name>FMN</name>
        <dbReference type="ChEBI" id="CHEBI:58210"/>
    </ligand>
</feature>
<dbReference type="SUPFAM" id="SSF51395">
    <property type="entry name" value="FMN-linked oxidoreductases"/>
    <property type="match status" value="1"/>
</dbReference>
<evidence type="ECO:0000256" key="1">
    <source>
        <dbReference type="ARBA" id="ARBA00001917"/>
    </source>
</evidence>
<feature type="binding site" evidence="5">
    <location>
        <position position="226"/>
    </location>
    <ligand>
        <name>FMN</name>
        <dbReference type="ChEBI" id="CHEBI:58210"/>
    </ligand>
</feature>
<dbReference type="PROSITE" id="PS00557">
    <property type="entry name" value="FMN_HYDROXY_ACID_DH_1"/>
    <property type="match status" value="1"/>
</dbReference>
<dbReference type="Gene3D" id="3.20.20.70">
    <property type="entry name" value="Aldolase class I"/>
    <property type="match status" value="2"/>
</dbReference>
<evidence type="ECO:0000259" key="6">
    <source>
        <dbReference type="PROSITE" id="PS51349"/>
    </source>
</evidence>
<feature type="binding site" evidence="5">
    <location>
        <position position="294"/>
    </location>
    <ligand>
        <name>FMN</name>
        <dbReference type="ChEBI" id="CHEBI:58210"/>
    </ligand>
</feature>
<dbReference type="InterPro" id="IPR000262">
    <property type="entry name" value="FMN-dep_DH"/>
</dbReference>
<feature type="binding site" evidence="5">
    <location>
        <begin position="353"/>
        <end position="354"/>
    </location>
    <ligand>
        <name>FMN</name>
        <dbReference type="ChEBI" id="CHEBI:58210"/>
    </ligand>
</feature>
<keyword evidence="5" id="KW-0285">Flavoprotein</keyword>
<proteinExistence type="inferred from homology"/>
<accession>A0AA39LBM3</accession>
<feature type="binding site" evidence="5">
    <location>
        <position position="91"/>
    </location>
    <ligand>
        <name>glyoxylate</name>
        <dbReference type="ChEBI" id="CHEBI:36655"/>
    </ligand>
</feature>
<feature type="active site" description="Proton acceptor" evidence="4">
    <location>
        <position position="296"/>
    </location>
</feature>
<dbReference type="PANTHER" id="PTHR10578">
    <property type="entry name" value="S -2-HYDROXY-ACID OXIDASE-RELATED"/>
    <property type="match status" value="1"/>
</dbReference>
<comment type="cofactor">
    <cofactor evidence="1">
        <name>FMN</name>
        <dbReference type="ChEBI" id="CHEBI:58210"/>
    </cofactor>
</comment>
<dbReference type="AlphaFoldDB" id="A0AA39LBM3"/>
<gene>
    <name evidence="7" type="ORF">NLU13_1270</name>
</gene>
<dbReference type="PANTHER" id="PTHR10578:SF140">
    <property type="entry name" value="FMN HYDROXY ACID DEHYDROGENASE DOMAIN-CONTAINING PROTEIN"/>
    <property type="match status" value="1"/>
</dbReference>
<dbReference type="InterPro" id="IPR013785">
    <property type="entry name" value="Aldolase_TIM"/>
</dbReference>
<organism evidence="7 8">
    <name type="scientific">Sarocladium strictum</name>
    <name type="common">Black bundle disease fungus</name>
    <name type="synonym">Acremonium strictum</name>
    <dbReference type="NCBI Taxonomy" id="5046"/>
    <lineage>
        <taxon>Eukaryota</taxon>
        <taxon>Fungi</taxon>
        <taxon>Dikarya</taxon>
        <taxon>Ascomycota</taxon>
        <taxon>Pezizomycotina</taxon>
        <taxon>Sordariomycetes</taxon>
        <taxon>Hypocreomycetidae</taxon>
        <taxon>Hypocreales</taxon>
        <taxon>Sarocladiaceae</taxon>
        <taxon>Sarocladium</taxon>
    </lineage>
</organism>
<protein>
    <recommendedName>
        <fullName evidence="6">FMN hydroxy acid dehydrogenase domain-containing protein</fullName>
    </recommendedName>
</protein>
<feature type="binding site" evidence="5">
    <location>
        <begin position="146"/>
        <end position="148"/>
    </location>
    <ligand>
        <name>FMN</name>
        <dbReference type="ChEBI" id="CHEBI:58210"/>
    </ligand>
</feature>
<dbReference type="GO" id="GO:0016491">
    <property type="term" value="F:oxidoreductase activity"/>
    <property type="evidence" value="ECO:0007669"/>
    <property type="project" value="UniProtKB-KW"/>
</dbReference>
<reference evidence="7" key="1">
    <citation type="submission" date="2022-10" db="EMBL/GenBank/DDBJ databases">
        <title>Determination and structural analysis of whole genome sequence of Sarocladium strictum F4-1.</title>
        <authorList>
            <person name="Hu L."/>
            <person name="Jiang Y."/>
        </authorList>
    </citation>
    <scope>NUCLEOTIDE SEQUENCE</scope>
    <source>
        <strain evidence="7">F4-1</strain>
    </source>
</reference>
<dbReference type="EMBL" id="JAPDFR010000001">
    <property type="protein sequence ID" value="KAK0391771.1"/>
    <property type="molecule type" value="Genomic_DNA"/>
</dbReference>
<feature type="binding site" evidence="5">
    <location>
        <begin position="330"/>
        <end position="334"/>
    </location>
    <ligand>
        <name>FMN</name>
        <dbReference type="ChEBI" id="CHEBI:58210"/>
    </ligand>
</feature>
<dbReference type="PIRSF" id="PIRSF000138">
    <property type="entry name" value="Al-hdrx_acd_dh"/>
    <property type="match status" value="1"/>
</dbReference>
<dbReference type="GO" id="GO:0010181">
    <property type="term" value="F:FMN binding"/>
    <property type="evidence" value="ECO:0007669"/>
    <property type="project" value="InterPro"/>
</dbReference>
<keyword evidence="8" id="KW-1185">Reference proteome</keyword>
<comment type="caution">
    <text evidence="7">The sequence shown here is derived from an EMBL/GenBank/DDBJ whole genome shotgun (WGS) entry which is preliminary data.</text>
</comment>
<evidence type="ECO:0000313" key="7">
    <source>
        <dbReference type="EMBL" id="KAK0391771.1"/>
    </source>
</evidence>
<dbReference type="Pfam" id="PF01070">
    <property type="entry name" value="FMN_dh"/>
    <property type="match status" value="2"/>
</dbReference>
<dbReference type="InterPro" id="IPR008259">
    <property type="entry name" value="FMN_hydac_DH_AS"/>
</dbReference>
<dbReference type="InterPro" id="IPR037396">
    <property type="entry name" value="FMN_HAD"/>
</dbReference>
<keyword evidence="2" id="KW-0560">Oxidoreductase</keyword>
<feature type="binding site" evidence="5">
    <location>
        <position position="299"/>
    </location>
    <ligand>
        <name>glyoxylate</name>
        <dbReference type="ChEBI" id="CHEBI:36655"/>
    </ligand>
</feature>
<keyword evidence="5" id="KW-0288">FMN</keyword>
<evidence type="ECO:0000256" key="3">
    <source>
        <dbReference type="ARBA" id="ARBA00024042"/>
    </source>
</evidence>
<feature type="binding site" evidence="5">
    <location>
        <position position="198"/>
    </location>
    <ligand>
        <name>FMN</name>
        <dbReference type="ChEBI" id="CHEBI:58210"/>
    </ligand>
</feature>
<evidence type="ECO:0000256" key="5">
    <source>
        <dbReference type="PIRSR" id="PIRSR000138-2"/>
    </source>
</evidence>
<dbReference type="Proteomes" id="UP001175261">
    <property type="component" value="Unassembled WGS sequence"/>
</dbReference>
<feature type="binding site" evidence="5">
    <location>
        <position position="296"/>
    </location>
    <ligand>
        <name>glyoxylate</name>
        <dbReference type="ChEBI" id="CHEBI:36655"/>
    </ligand>
</feature>
<evidence type="ECO:0000313" key="8">
    <source>
        <dbReference type="Proteomes" id="UP001175261"/>
    </source>
</evidence>
<feature type="binding site" evidence="5">
    <location>
        <position position="235"/>
    </location>
    <ligand>
        <name>glyoxylate</name>
        <dbReference type="ChEBI" id="CHEBI:36655"/>
    </ligand>
</feature>
<feature type="binding site" evidence="5">
    <location>
        <position position="175"/>
    </location>
    <ligand>
        <name>FMN</name>
        <dbReference type="ChEBI" id="CHEBI:58210"/>
    </ligand>
</feature>
<dbReference type="InterPro" id="IPR012133">
    <property type="entry name" value="Alpha-hydoxy_acid_DH_FMN"/>
</dbReference>
<dbReference type="PROSITE" id="PS51349">
    <property type="entry name" value="FMN_HYDROXY_ACID_DH_2"/>
    <property type="match status" value="1"/>
</dbReference>
<feature type="binding site" evidence="5">
    <location>
        <position position="200"/>
    </location>
    <ligand>
        <name>glyoxylate</name>
        <dbReference type="ChEBI" id="CHEBI:36655"/>
    </ligand>
</feature>
<name>A0AA39LBM3_SARSR</name>